<organism evidence="2 3">
    <name type="scientific">Algoriphagus zhangzhouensis</name>
    <dbReference type="NCBI Taxonomy" id="1073327"/>
    <lineage>
        <taxon>Bacteria</taxon>
        <taxon>Pseudomonadati</taxon>
        <taxon>Bacteroidota</taxon>
        <taxon>Cytophagia</taxon>
        <taxon>Cytophagales</taxon>
        <taxon>Cyclobacteriaceae</taxon>
        <taxon>Algoriphagus</taxon>
    </lineage>
</organism>
<dbReference type="InterPro" id="IPR018490">
    <property type="entry name" value="cNMP-bd_dom_sf"/>
</dbReference>
<sequence length="207" mass="23862">MREFVSEKYCQERLEAHISSIVKLSKADFEYISTHFITENIDSKVILQASGGLCKFEYFVVKGLLQHSYMDESGKEFTLSFPHENWWAGDFKSFKNDLPTEKSLVSLEPTSLLKISRSDFLHLLENSIVFERYIARLSENNSIKMQERVLADMSSNLEEKVGVFYQSNPDLVSRLSQKRIASFLGVSQEHLSKVLNKRKELPPIDLS</sequence>
<keyword evidence="3" id="KW-1185">Reference proteome</keyword>
<dbReference type="Gene3D" id="2.60.120.10">
    <property type="entry name" value="Jelly Rolls"/>
    <property type="match status" value="1"/>
</dbReference>
<dbReference type="Pfam" id="PF00027">
    <property type="entry name" value="cNMP_binding"/>
    <property type="match status" value="1"/>
</dbReference>
<evidence type="ECO:0000313" key="2">
    <source>
        <dbReference type="EMBL" id="SHO65081.1"/>
    </source>
</evidence>
<dbReference type="InterPro" id="IPR000595">
    <property type="entry name" value="cNMP-bd_dom"/>
</dbReference>
<dbReference type="Proteomes" id="UP000184609">
    <property type="component" value="Unassembled WGS sequence"/>
</dbReference>
<dbReference type="STRING" id="1073327.SAMN04488108_3848"/>
<accession>A0A1M7ZJK6</accession>
<dbReference type="AlphaFoldDB" id="A0A1M7ZJK6"/>
<dbReference type="OrthoDB" id="667553at2"/>
<keyword evidence="2" id="KW-0808">Transferase</keyword>
<dbReference type="RefSeq" id="WP_073573440.1">
    <property type="nucleotide sequence ID" value="NZ_FRXN01000006.1"/>
</dbReference>
<dbReference type="SUPFAM" id="SSF51206">
    <property type="entry name" value="cAMP-binding domain-like"/>
    <property type="match status" value="1"/>
</dbReference>
<evidence type="ECO:0000259" key="1">
    <source>
        <dbReference type="Pfam" id="PF00027"/>
    </source>
</evidence>
<feature type="domain" description="Cyclic nucleotide-binding" evidence="1">
    <location>
        <begin position="56"/>
        <end position="126"/>
    </location>
</feature>
<gene>
    <name evidence="2" type="ORF">SAMN04488108_3848</name>
</gene>
<dbReference type="GO" id="GO:0016301">
    <property type="term" value="F:kinase activity"/>
    <property type="evidence" value="ECO:0007669"/>
    <property type="project" value="UniProtKB-KW"/>
</dbReference>
<keyword evidence="2" id="KW-0418">Kinase</keyword>
<reference evidence="3" key="1">
    <citation type="submission" date="2016-12" db="EMBL/GenBank/DDBJ databases">
        <authorList>
            <person name="Varghese N."/>
            <person name="Submissions S."/>
        </authorList>
    </citation>
    <scope>NUCLEOTIDE SEQUENCE [LARGE SCALE GENOMIC DNA]</scope>
    <source>
        <strain evidence="3">DSM 25035</strain>
    </source>
</reference>
<proteinExistence type="predicted"/>
<name>A0A1M7ZJK6_9BACT</name>
<dbReference type="EMBL" id="FRXN01000006">
    <property type="protein sequence ID" value="SHO65081.1"/>
    <property type="molecule type" value="Genomic_DNA"/>
</dbReference>
<protein>
    <submittedName>
        <fullName evidence="2">cAMP-binding domain of CRP or a regulatory subunit of cAMP-dependent protein kinases</fullName>
    </submittedName>
</protein>
<dbReference type="InterPro" id="IPR014710">
    <property type="entry name" value="RmlC-like_jellyroll"/>
</dbReference>
<evidence type="ECO:0000313" key="3">
    <source>
        <dbReference type="Proteomes" id="UP000184609"/>
    </source>
</evidence>